<dbReference type="GO" id="GO:0017089">
    <property type="term" value="F:glycolipid transfer activity"/>
    <property type="evidence" value="ECO:0007669"/>
    <property type="project" value="TreeGrafter"/>
</dbReference>
<feature type="signal peptide" evidence="4">
    <location>
        <begin position="1"/>
        <end position="17"/>
    </location>
</feature>
<dbReference type="Gene3D" id="2.60.450.10">
    <property type="entry name" value="Lipopolysaccharide (LPS) transport protein A like domain"/>
    <property type="match status" value="1"/>
</dbReference>
<reference evidence="6 7" key="1">
    <citation type="submission" date="2019-03" db="EMBL/GenBank/DDBJ databases">
        <title>Luteimonas zhaokaii sp.nov., isolated from the rectal contents of Plateau pika in Yushu, Qinghai Province, China.</title>
        <authorList>
            <person name="Zhang G."/>
        </authorList>
    </citation>
    <scope>NUCLEOTIDE SEQUENCE [LARGE SCALE GENOMIC DNA]</scope>
    <source>
        <strain evidence="6 7">B9</strain>
    </source>
</reference>
<keyword evidence="1" id="KW-0813">Transport</keyword>
<dbReference type="InterPro" id="IPR014340">
    <property type="entry name" value="LptA"/>
</dbReference>
<dbReference type="GO" id="GO:0030288">
    <property type="term" value="C:outer membrane-bounded periplasmic space"/>
    <property type="evidence" value="ECO:0007669"/>
    <property type="project" value="TreeGrafter"/>
</dbReference>
<gene>
    <name evidence="6" type="primary">lptA</name>
    <name evidence="6" type="ORF">E2F46_04290</name>
</gene>
<evidence type="ECO:0000256" key="3">
    <source>
        <dbReference type="ARBA" id="ARBA00022764"/>
    </source>
</evidence>
<sequence length="175" mass="18514">MNRIAASLLLVAAVVPAGDVIARSSDRNQAMDVIANSSDCRMVDNAPCILTGNVEIKQGTLDIRAARADFTIRDGDIRVAQLTGSPVRMTQELDDGGRMNATASRIDYDLAQDTIVLTGSASIQQPGQGSIASERIVYNTRTGQIQGGGGDSNSRVRLQFQPRNRPDAPAGSGND</sequence>
<keyword evidence="2 4" id="KW-0732">Signal</keyword>
<feature type="chain" id="PRO_5020529967" evidence="4">
    <location>
        <begin position="18"/>
        <end position="175"/>
    </location>
</feature>
<dbReference type="Pfam" id="PF03968">
    <property type="entry name" value="LptD_N"/>
    <property type="match status" value="1"/>
</dbReference>
<evidence type="ECO:0000313" key="6">
    <source>
        <dbReference type="EMBL" id="TDK27415.1"/>
    </source>
</evidence>
<proteinExistence type="predicted"/>
<keyword evidence="3" id="KW-0574">Periplasm</keyword>
<evidence type="ECO:0000259" key="5">
    <source>
        <dbReference type="Pfam" id="PF03968"/>
    </source>
</evidence>
<comment type="caution">
    <text evidence="6">The sequence shown here is derived from an EMBL/GenBank/DDBJ whole genome shotgun (WGS) entry which is preliminary data.</text>
</comment>
<dbReference type="RefSeq" id="WP_133320834.1">
    <property type="nucleotide sequence ID" value="NZ_SMTF01000002.1"/>
</dbReference>
<dbReference type="GO" id="GO:0009279">
    <property type="term" value="C:cell outer membrane"/>
    <property type="evidence" value="ECO:0007669"/>
    <property type="project" value="TreeGrafter"/>
</dbReference>
<dbReference type="NCBIfam" id="TIGR03002">
    <property type="entry name" value="outer_YhbN_LptA"/>
    <property type="match status" value="1"/>
</dbReference>
<dbReference type="GO" id="GO:0015920">
    <property type="term" value="P:lipopolysaccharide transport"/>
    <property type="evidence" value="ECO:0007669"/>
    <property type="project" value="InterPro"/>
</dbReference>
<feature type="domain" description="Organic solvent tolerance-like N-terminal" evidence="5">
    <location>
        <begin position="35"/>
        <end position="143"/>
    </location>
</feature>
<name>A0A4R5U1E5_9GAMM</name>
<dbReference type="AlphaFoldDB" id="A0A4R5U1E5"/>
<dbReference type="Proteomes" id="UP000294796">
    <property type="component" value="Unassembled WGS sequence"/>
</dbReference>
<dbReference type="InterPro" id="IPR005653">
    <property type="entry name" value="OstA-like_N"/>
</dbReference>
<dbReference type="PANTHER" id="PTHR36504">
    <property type="entry name" value="LIPOPOLYSACCHARIDE EXPORT SYSTEM PROTEIN LPTA"/>
    <property type="match status" value="1"/>
</dbReference>
<organism evidence="6 7">
    <name type="scientific">Luteimonas aestuarii</name>
    <dbReference type="NCBI Taxonomy" id="453837"/>
    <lineage>
        <taxon>Bacteria</taxon>
        <taxon>Pseudomonadati</taxon>
        <taxon>Pseudomonadota</taxon>
        <taxon>Gammaproteobacteria</taxon>
        <taxon>Lysobacterales</taxon>
        <taxon>Lysobacteraceae</taxon>
        <taxon>Luteimonas</taxon>
    </lineage>
</organism>
<accession>A0A4R5U1E5</accession>
<evidence type="ECO:0000256" key="1">
    <source>
        <dbReference type="ARBA" id="ARBA00022448"/>
    </source>
</evidence>
<dbReference type="InterPro" id="IPR052037">
    <property type="entry name" value="LPS_export_LptA"/>
</dbReference>
<evidence type="ECO:0000313" key="7">
    <source>
        <dbReference type="Proteomes" id="UP000294796"/>
    </source>
</evidence>
<evidence type="ECO:0000256" key="4">
    <source>
        <dbReference type="SAM" id="SignalP"/>
    </source>
</evidence>
<dbReference type="GO" id="GO:0001530">
    <property type="term" value="F:lipopolysaccharide binding"/>
    <property type="evidence" value="ECO:0007669"/>
    <property type="project" value="InterPro"/>
</dbReference>
<evidence type="ECO:0000256" key="2">
    <source>
        <dbReference type="ARBA" id="ARBA00022729"/>
    </source>
</evidence>
<dbReference type="OrthoDB" id="9795964at2"/>
<keyword evidence="7" id="KW-1185">Reference proteome</keyword>
<dbReference type="PANTHER" id="PTHR36504:SF1">
    <property type="entry name" value="LIPOPOLYSACCHARIDE EXPORT SYSTEM PROTEIN LPTA"/>
    <property type="match status" value="1"/>
</dbReference>
<protein>
    <submittedName>
        <fullName evidence="6">Lipopolysaccharide transport periplasmic protein LptA</fullName>
    </submittedName>
</protein>
<dbReference type="EMBL" id="SMTF01000002">
    <property type="protein sequence ID" value="TDK27415.1"/>
    <property type="molecule type" value="Genomic_DNA"/>
</dbReference>